<reference evidence="8 9" key="1">
    <citation type="journal article" date="2016" name="Nat. Commun.">
        <title>Thousands of microbial genomes shed light on interconnected biogeochemical processes in an aquifer system.</title>
        <authorList>
            <person name="Anantharaman K."/>
            <person name="Brown C.T."/>
            <person name="Hug L.A."/>
            <person name="Sharon I."/>
            <person name="Castelle C.J."/>
            <person name="Probst A.J."/>
            <person name="Thomas B.C."/>
            <person name="Singh A."/>
            <person name="Wilkins M.J."/>
            <person name="Karaoz U."/>
            <person name="Brodie E.L."/>
            <person name="Williams K.H."/>
            <person name="Hubbard S.S."/>
            <person name="Banfield J.F."/>
        </authorList>
    </citation>
    <scope>NUCLEOTIDE SEQUENCE [LARGE SCALE GENOMIC DNA]</scope>
</reference>
<dbReference type="AlphaFoldDB" id="A0A1F7RPX5"/>
<dbReference type="Pfam" id="PF14520">
    <property type="entry name" value="HHH_5"/>
    <property type="match status" value="1"/>
</dbReference>
<dbReference type="InterPro" id="IPR012340">
    <property type="entry name" value="NA-bd_OB-fold"/>
</dbReference>
<dbReference type="InterPro" id="IPR011114">
    <property type="entry name" value="RuvA_C"/>
</dbReference>
<feature type="region of interest" description="Domain I" evidence="6">
    <location>
        <begin position="1"/>
        <end position="64"/>
    </location>
</feature>
<dbReference type="GO" id="GO:0048476">
    <property type="term" value="C:Holliday junction resolvase complex"/>
    <property type="evidence" value="ECO:0007669"/>
    <property type="project" value="UniProtKB-UniRule"/>
</dbReference>
<keyword evidence="8" id="KW-0067">ATP-binding</keyword>
<evidence type="ECO:0000313" key="8">
    <source>
        <dbReference type="EMBL" id="OGL43024.1"/>
    </source>
</evidence>
<keyword evidence="3 6" id="KW-0238">DNA-binding</keyword>
<dbReference type="GO" id="GO:0000400">
    <property type="term" value="F:four-way junction DNA binding"/>
    <property type="evidence" value="ECO:0007669"/>
    <property type="project" value="UniProtKB-UniRule"/>
</dbReference>
<keyword evidence="2 6" id="KW-0227">DNA damage</keyword>
<keyword evidence="8" id="KW-0547">Nucleotide-binding</keyword>
<dbReference type="EMBL" id="MGDB01000015">
    <property type="protein sequence ID" value="OGL43024.1"/>
    <property type="molecule type" value="Genomic_DNA"/>
</dbReference>
<name>A0A1F7RPX5_9BACT</name>
<evidence type="ECO:0000259" key="7">
    <source>
        <dbReference type="SMART" id="SM00278"/>
    </source>
</evidence>
<accession>A0A1F7RPX5</accession>
<feature type="domain" description="Helix-hairpin-helix DNA-binding motif class 1" evidence="7">
    <location>
        <begin position="108"/>
        <end position="127"/>
    </location>
</feature>
<keyword evidence="8" id="KW-0347">Helicase</keyword>
<dbReference type="Pfam" id="PF07499">
    <property type="entry name" value="RuvA_C"/>
    <property type="match status" value="1"/>
</dbReference>
<sequence length="206" mass="22773">MIALLKGELEHKTPNLVVLDVNGVGYRVFIPLSTFYKLPKEKEKVCLEVYTYVREDCISLFGFLTKEERVLFEHLISVTKIGPKLALNILSGISSSDLKTAIAASDIVTLSGIPGIGRKTAERLVYELREKIQVMPIERHKAESSAAELTNQILDDVISALTNLGYSKIEAEKAAKDAFSNCGKRGESASVETVLKESLKMLGKWK</sequence>
<gene>
    <name evidence="6" type="primary">ruvA</name>
    <name evidence="8" type="ORF">A2042_07395</name>
</gene>
<dbReference type="CDD" id="cd14332">
    <property type="entry name" value="UBA_RuvA_C"/>
    <property type="match status" value="1"/>
</dbReference>
<evidence type="ECO:0000256" key="5">
    <source>
        <dbReference type="ARBA" id="ARBA00023204"/>
    </source>
</evidence>
<evidence type="ECO:0000256" key="4">
    <source>
        <dbReference type="ARBA" id="ARBA00023172"/>
    </source>
</evidence>
<keyword evidence="5 6" id="KW-0234">DNA repair</keyword>
<dbReference type="Proteomes" id="UP000178526">
    <property type="component" value="Unassembled WGS sequence"/>
</dbReference>
<evidence type="ECO:0000256" key="2">
    <source>
        <dbReference type="ARBA" id="ARBA00022763"/>
    </source>
</evidence>
<keyword evidence="8" id="KW-0378">Hydrolase</keyword>
<keyword evidence="1 6" id="KW-0963">Cytoplasm</keyword>
<comment type="function">
    <text evidence="6">The RuvA-RuvB-RuvC complex processes Holliday junction (HJ) DNA during genetic recombination and DNA repair, while the RuvA-RuvB complex plays an important role in the rescue of blocked DNA replication forks via replication fork reversal (RFR). RuvA specifically binds to HJ cruciform DNA, conferring on it an open structure. The RuvB hexamer acts as an ATP-dependent pump, pulling dsDNA into and through the RuvAB complex. HJ branch migration allows RuvC to scan DNA until it finds its consensus sequence, where it cleaves and resolves the cruciform DNA.</text>
</comment>
<dbReference type="GO" id="GO:0006310">
    <property type="term" value="P:DNA recombination"/>
    <property type="evidence" value="ECO:0007669"/>
    <property type="project" value="UniProtKB-UniRule"/>
</dbReference>
<comment type="domain">
    <text evidence="6">Has three domains with a flexible linker between the domains II and III and assumes an 'L' shape. Domain III is highly mobile and contacts RuvB.</text>
</comment>
<evidence type="ECO:0000313" key="9">
    <source>
        <dbReference type="Proteomes" id="UP000178526"/>
    </source>
</evidence>
<dbReference type="InterPro" id="IPR036267">
    <property type="entry name" value="RuvA_C_sf"/>
</dbReference>
<evidence type="ECO:0000256" key="1">
    <source>
        <dbReference type="ARBA" id="ARBA00022490"/>
    </source>
</evidence>
<comment type="subcellular location">
    <subcellularLocation>
        <location evidence="6">Cytoplasm</location>
    </subcellularLocation>
</comment>
<evidence type="ECO:0000256" key="6">
    <source>
        <dbReference type="HAMAP-Rule" id="MF_00031"/>
    </source>
</evidence>
<dbReference type="SMART" id="SM00278">
    <property type="entry name" value="HhH1"/>
    <property type="match status" value="2"/>
</dbReference>
<keyword evidence="4 6" id="KW-0233">DNA recombination</keyword>
<organism evidence="8 9">
    <name type="scientific">Candidatus Schekmanbacteria bacterium GWA2_38_11</name>
    <dbReference type="NCBI Taxonomy" id="1817876"/>
    <lineage>
        <taxon>Bacteria</taxon>
        <taxon>Candidatus Schekmaniibacteriota</taxon>
    </lineage>
</organism>
<dbReference type="InterPro" id="IPR010994">
    <property type="entry name" value="RuvA_2-like"/>
</dbReference>
<comment type="subunit">
    <text evidence="6">Homotetramer. Forms an RuvA(8)-RuvB(12)-Holliday junction (HJ) complex. HJ DNA is sandwiched between 2 RuvA tetramers; dsDNA enters through RuvA and exits via RuvB. An RuvB hexamer assembles on each DNA strand where it exits the tetramer. Each RuvB hexamer is contacted by two RuvA subunits (via domain III) on 2 adjacent RuvB subunits; this complex drives branch migration. In the full resolvosome a probable DNA-RuvA(4)-RuvB(12)-RuvC(2) complex forms which resolves the HJ.</text>
</comment>
<dbReference type="GO" id="GO:0006281">
    <property type="term" value="P:DNA repair"/>
    <property type="evidence" value="ECO:0007669"/>
    <property type="project" value="UniProtKB-UniRule"/>
</dbReference>
<dbReference type="NCBIfam" id="TIGR00084">
    <property type="entry name" value="ruvA"/>
    <property type="match status" value="1"/>
</dbReference>
<feature type="domain" description="Helix-hairpin-helix DNA-binding motif class 1" evidence="7">
    <location>
        <begin position="73"/>
        <end position="92"/>
    </location>
</feature>
<dbReference type="SUPFAM" id="SSF50249">
    <property type="entry name" value="Nucleic acid-binding proteins"/>
    <property type="match status" value="1"/>
</dbReference>
<dbReference type="HAMAP" id="MF_00031">
    <property type="entry name" value="DNA_HJ_migration_RuvA"/>
    <property type="match status" value="1"/>
</dbReference>
<comment type="caution">
    <text evidence="8">The sequence shown here is derived from an EMBL/GenBank/DDBJ whole genome shotgun (WGS) entry which is preliminary data.</text>
</comment>
<proteinExistence type="inferred from homology"/>
<dbReference type="InterPro" id="IPR013849">
    <property type="entry name" value="DNA_helicase_Holl-junc_RuvA_I"/>
</dbReference>
<evidence type="ECO:0000256" key="3">
    <source>
        <dbReference type="ARBA" id="ARBA00023125"/>
    </source>
</evidence>
<dbReference type="InterPro" id="IPR000085">
    <property type="entry name" value="RuvA"/>
</dbReference>
<feature type="region of interest" description="Domain III" evidence="6">
    <location>
        <begin position="151"/>
        <end position="206"/>
    </location>
</feature>
<comment type="caution">
    <text evidence="6">Lacks conserved residue(s) required for the propagation of feature annotation.</text>
</comment>
<dbReference type="SUPFAM" id="SSF46929">
    <property type="entry name" value="DNA helicase RuvA subunit, C-terminal domain"/>
    <property type="match status" value="1"/>
</dbReference>
<dbReference type="GO" id="GO:0005524">
    <property type="term" value="F:ATP binding"/>
    <property type="evidence" value="ECO:0007669"/>
    <property type="project" value="InterPro"/>
</dbReference>
<dbReference type="InterPro" id="IPR003583">
    <property type="entry name" value="Hlx-hairpin-Hlx_DNA-bd_motif"/>
</dbReference>
<dbReference type="GO" id="GO:0005737">
    <property type="term" value="C:cytoplasm"/>
    <property type="evidence" value="ECO:0007669"/>
    <property type="project" value="UniProtKB-SubCell"/>
</dbReference>
<dbReference type="GO" id="GO:0009379">
    <property type="term" value="C:Holliday junction helicase complex"/>
    <property type="evidence" value="ECO:0007669"/>
    <property type="project" value="InterPro"/>
</dbReference>
<dbReference type="SUPFAM" id="SSF47781">
    <property type="entry name" value="RuvA domain 2-like"/>
    <property type="match status" value="1"/>
</dbReference>
<dbReference type="Gene3D" id="1.10.150.20">
    <property type="entry name" value="5' to 3' exonuclease, C-terminal subdomain"/>
    <property type="match status" value="1"/>
</dbReference>
<comment type="similarity">
    <text evidence="6">Belongs to the RuvA family.</text>
</comment>
<dbReference type="Gene3D" id="1.10.8.10">
    <property type="entry name" value="DNA helicase RuvA subunit, C-terminal domain"/>
    <property type="match status" value="1"/>
</dbReference>
<dbReference type="Gene3D" id="2.40.50.140">
    <property type="entry name" value="Nucleic acid-binding proteins"/>
    <property type="match status" value="1"/>
</dbReference>
<dbReference type="Pfam" id="PF01330">
    <property type="entry name" value="RuvA_N"/>
    <property type="match status" value="1"/>
</dbReference>
<protein>
    <recommendedName>
        <fullName evidence="6">Holliday junction branch migration complex subunit RuvA</fullName>
    </recommendedName>
</protein>
<dbReference type="GO" id="GO:0009378">
    <property type="term" value="F:four-way junction helicase activity"/>
    <property type="evidence" value="ECO:0007669"/>
    <property type="project" value="InterPro"/>
</dbReference>